<reference evidence="13 14" key="1">
    <citation type="submission" date="2021-12" db="EMBL/GenBank/DDBJ databases">
        <title>Genome sequencing of bacteria with rrn-lacking chromosome and rrn-plasmid.</title>
        <authorList>
            <person name="Anda M."/>
            <person name="Iwasaki W."/>
        </authorList>
    </citation>
    <scope>NUCLEOTIDE SEQUENCE [LARGE SCALE GENOMIC DNA]</scope>
    <source>
        <strain evidence="13 14">NBRC 15940</strain>
    </source>
</reference>
<keyword evidence="2 9" id="KW-0808">Transferase</keyword>
<comment type="catalytic activity">
    <reaction evidence="6 9 10">
        <text>4-methyl-5-(2-phosphooxyethyl)-thiazole + 4-amino-2-methyl-5-(diphosphooxymethyl)pyrimidine + H(+) = thiamine phosphate + diphosphate</text>
        <dbReference type="Rhea" id="RHEA:22328"/>
        <dbReference type="ChEBI" id="CHEBI:15378"/>
        <dbReference type="ChEBI" id="CHEBI:33019"/>
        <dbReference type="ChEBI" id="CHEBI:37575"/>
        <dbReference type="ChEBI" id="CHEBI:57841"/>
        <dbReference type="ChEBI" id="CHEBI:58296"/>
        <dbReference type="EC" id="2.5.1.3"/>
    </reaction>
</comment>
<comment type="function">
    <text evidence="9">Condenses 4-methyl-5-(beta-hydroxyethyl)thiazole monophosphate (THZ-P) and 2-methyl-4-amino-5-hydroxymethyl pyrimidine pyrophosphate (HMP-PP) to form thiamine monophosphate (TMP).</text>
</comment>
<dbReference type="GO" id="GO:0004789">
    <property type="term" value="F:thiamine-phosphate diphosphorylase activity"/>
    <property type="evidence" value="ECO:0007669"/>
    <property type="project" value="UniProtKB-UniRule"/>
</dbReference>
<comment type="similarity">
    <text evidence="9 10">Belongs to the thiamine-phosphate synthase family.</text>
</comment>
<evidence type="ECO:0000256" key="7">
    <source>
        <dbReference type="ARBA" id="ARBA00047851"/>
    </source>
</evidence>
<feature type="binding site" evidence="9">
    <location>
        <begin position="33"/>
        <end position="37"/>
    </location>
    <ligand>
        <name>4-amino-2-methyl-5-(diphosphooxymethyl)pyrimidine</name>
        <dbReference type="ChEBI" id="CHEBI:57841"/>
    </ligand>
</feature>
<dbReference type="PANTHER" id="PTHR20857:SF15">
    <property type="entry name" value="THIAMINE-PHOSPHATE SYNTHASE"/>
    <property type="match status" value="1"/>
</dbReference>
<evidence type="ECO:0000256" key="10">
    <source>
        <dbReference type="RuleBase" id="RU003826"/>
    </source>
</evidence>
<dbReference type="InterPro" id="IPR036206">
    <property type="entry name" value="ThiamineP_synth_sf"/>
</dbReference>
<organism evidence="13 14">
    <name type="scientific">Persicobacter diffluens</name>
    <dbReference type="NCBI Taxonomy" id="981"/>
    <lineage>
        <taxon>Bacteria</taxon>
        <taxon>Pseudomonadati</taxon>
        <taxon>Bacteroidota</taxon>
        <taxon>Cytophagia</taxon>
        <taxon>Cytophagales</taxon>
        <taxon>Persicobacteraceae</taxon>
        <taxon>Persicobacter</taxon>
    </lineage>
</organism>
<feature type="binding site" evidence="9">
    <location>
        <position position="66"/>
    </location>
    <ligand>
        <name>Mg(2+)</name>
        <dbReference type="ChEBI" id="CHEBI:18420"/>
    </ligand>
</feature>
<feature type="binding site" evidence="9">
    <location>
        <position position="104"/>
    </location>
    <ligand>
        <name>4-amino-2-methyl-5-(diphosphooxymethyl)pyrimidine</name>
        <dbReference type="ChEBI" id="CHEBI:57841"/>
    </ligand>
</feature>
<evidence type="ECO:0000256" key="9">
    <source>
        <dbReference type="HAMAP-Rule" id="MF_00097"/>
    </source>
</evidence>
<accession>A0AAN5AL58</accession>
<comment type="caution">
    <text evidence="13">The sequence shown here is derived from an EMBL/GenBank/DDBJ whole genome shotgun (WGS) entry which is preliminary data.</text>
</comment>
<evidence type="ECO:0000256" key="2">
    <source>
        <dbReference type="ARBA" id="ARBA00022679"/>
    </source>
</evidence>
<dbReference type="AlphaFoldDB" id="A0AAN5AL58"/>
<evidence type="ECO:0000313" key="13">
    <source>
        <dbReference type="EMBL" id="GJM61121.1"/>
    </source>
</evidence>
<sequence length="216" mass="22995">MKTNLIFISQGNGVEENLNSIRKAIKAGADWVQLRLKAVSEAEIMTGAKAAMDLCKENNVLLTLNDHPSIVKELGIPSVHLGLTDMPVSEARALLGPEVVIGGTANTFEDIKMHVAAGADYVGVGPMRFTTTKKNLSPVLGFEGYQSIIEQMKSEGLDIPVFAIGGLTADDFLSLSQVGVHGVSLSSALLNAAQPELLIEKIDQHFSSHTISSKSL</sequence>
<gene>
    <name evidence="9 13" type="primary">thiE</name>
    <name evidence="13" type="ORF">PEDI_16730</name>
</gene>
<comment type="catalytic activity">
    <reaction evidence="7 9 10">
        <text>2-(2-carboxy-4-methylthiazol-5-yl)ethyl phosphate + 4-amino-2-methyl-5-(diphosphooxymethyl)pyrimidine + 2 H(+) = thiamine phosphate + CO2 + diphosphate</text>
        <dbReference type="Rhea" id="RHEA:47848"/>
        <dbReference type="ChEBI" id="CHEBI:15378"/>
        <dbReference type="ChEBI" id="CHEBI:16526"/>
        <dbReference type="ChEBI" id="CHEBI:33019"/>
        <dbReference type="ChEBI" id="CHEBI:37575"/>
        <dbReference type="ChEBI" id="CHEBI:57841"/>
        <dbReference type="ChEBI" id="CHEBI:62890"/>
        <dbReference type="EC" id="2.5.1.3"/>
    </reaction>
</comment>
<keyword evidence="5 9" id="KW-0784">Thiamine biosynthesis</keyword>
<evidence type="ECO:0000259" key="12">
    <source>
        <dbReference type="Pfam" id="PF02581"/>
    </source>
</evidence>
<dbReference type="NCBIfam" id="NF000736">
    <property type="entry name" value="PRK00043.2-3"/>
    <property type="match status" value="1"/>
</dbReference>
<feature type="binding site" evidence="9">
    <location>
        <position position="133"/>
    </location>
    <ligand>
        <name>4-amino-2-methyl-5-(diphosphooxymethyl)pyrimidine</name>
        <dbReference type="ChEBI" id="CHEBI:57841"/>
    </ligand>
</feature>
<dbReference type="NCBIfam" id="TIGR00693">
    <property type="entry name" value="thiE"/>
    <property type="match status" value="1"/>
</dbReference>
<evidence type="ECO:0000256" key="3">
    <source>
        <dbReference type="ARBA" id="ARBA00022723"/>
    </source>
</evidence>
<dbReference type="InterPro" id="IPR013785">
    <property type="entry name" value="Aldolase_TIM"/>
</dbReference>
<dbReference type="Proteomes" id="UP001310022">
    <property type="component" value="Unassembled WGS sequence"/>
</dbReference>
<keyword evidence="14" id="KW-1185">Reference proteome</keyword>
<feature type="binding site" evidence="9">
    <location>
        <begin position="130"/>
        <end position="132"/>
    </location>
    <ligand>
        <name>2-[(2R,5Z)-2-carboxy-4-methylthiazol-5(2H)-ylidene]ethyl phosphate</name>
        <dbReference type="ChEBI" id="CHEBI:62899"/>
    </ligand>
</feature>
<dbReference type="GO" id="GO:0000287">
    <property type="term" value="F:magnesium ion binding"/>
    <property type="evidence" value="ECO:0007669"/>
    <property type="project" value="UniProtKB-UniRule"/>
</dbReference>
<feature type="binding site" evidence="9">
    <location>
        <position position="65"/>
    </location>
    <ligand>
        <name>4-amino-2-methyl-5-(diphosphooxymethyl)pyrimidine</name>
        <dbReference type="ChEBI" id="CHEBI:57841"/>
    </ligand>
</feature>
<evidence type="ECO:0000256" key="1">
    <source>
        <dbReference type="ARBA" id="ARBA00005165"/>
    </source>
</evidence>
<keyword evidence="3 9" id="KW-0479">Metal-binding</keyword>
<keyword evidence="4 9" id="KW-0460">Magnesium</keyword>
<evidence type="ECO:0000256" key="11">
    <source>
        <dbReference type="RuleBase" id="RU004253"/>
    </source>
</evidence>
<evidence type="ECO:0000313" key="14">
    <source>
        <dbReference type="Proteomes" id="UP001310022"/>
    </source>
</evidence>
<protein>
    <recommendedName>
        <fullName evidence="9">Thiamine-phosphate synthase</fullName>
        <shortName evidence="9">TP synthase</shortName>
        <shortName evidence="9">TPS</shortName>
        <ecNumber evidence="9">2.5.1.3</ecNumber>
    </recommendedName>
    <alternativeName>
        <fullName evidence="9">Thiamine-phosphate pyrophosphorylase</fullName>
        <shortName evidence="9">TMP pyrophosphorylase</shortName>
        <shortName evidence="9">TMP-PPase</shortName>
    </alternativeName>
</protein>
<dbReference type="GO" id="GO:0009228">
    <property type="term" value="P:thiamine biosynthetic process"/>
    <property type="evidence" value="ECO:0007669"/>
    <property type="project" value="UniProtKB-KW"/>
</dbReference>
<feature type="domain" description="Thiamine phosphate synthase/TenI" evidence="12">
    <location>
        <begin position="9"/>
        <end position="189"/>
    </location>
</feature>
<comment type="cofactor">
    <cofactor evidence="9">
        <name>Mg(2+)</name>
        <dbReference type="ChEBI" id="CHEBI:18420"/>
    </cofactor>
    <text evidence="9">Binds 1 Mg(2+) ion per subunit.</text>
</comment>
<evidence type="ECO:0000256" key="6">
    <source>
        <dbReference type="ARBA" id="ARBA00047334"/>
    </source>
</evidence>
<comment type="pathway">
    <text evidence="1 9 11">Cofactor biosynthesis; thiamine diphosphate biosynthesis; thiamine phosphate from 4-amino-2-methyl-5-diphosphomethylpyrimidine and 4-methyl-5-(2-phosphoethyl)-thiazole: step 1/1.</text>
</comment>
<dbReference type="PANTHER" id="PTHR20857">
    <property type="entry name" value="THIAMINE-PHOSPHATE PYROPHOSPHORYLASE"/>
    <property type="match status" value="1"/>
</dbReference>
<comment type="catalytic activity">
    <reaction evidence="8 9 10">
        <text>2-[(2R,5Z)-2-carboxy-4-methylthiazol-5(2H)-ylidene]ethyl phosphate + 4-amino-2-methyl-5-(diphosphooxymethyl)pyrimidine + 2 H(+) = thiamine phosphate + CO2 + diphosphate</text>
        <dbReference type="Rhea" id="RHEA:47844"/>
        <dbReference type="ChEBI" id="CHEBI:15378"/>
        <dbReference type="ChEBI" id="CHEBI:16526"/>
        <dbReference type="ChEBI" id="CHEBI:33019"/>
        <dbReference type="ChEBI" id="CHEBI:37575"/>
        <dbReference type="ChEBI" id="CHEBI:57841"/>
        <dbReference type="ChEBI" id="CHEBI:62899"/>
        <dbReference type="EC" id="2.5.1.3"/>
    </reaction>
</comment>
<dbReference type="SUPFAM" id="SSF51391">
    <property type="entry name" value="Thiamin phosphate synthase"/>
    <property type="match status" value="1"/>
</dbReference>
<dbReference type="InterPro" id="IPR034291">
    <property type="entry name" value="TMP_synthase"/>
</dbReference>
<name>A0AAN5AL58_9BACT</name>
<dbReference type="Pfam" id="PF02581">
    <property type="entry name" value="TMP-TENI"/>
    <property type="match status" value="1"/>
</dbReference>
<feature type="binding site" evidence="9">
    <location>
        <position position="85"/>
    </location>
    <ligand>
        <name>Mg(2+)</name>
        <dbReference type="ChEBI" id="CHEBI:18420"/>
    </ligand>
</feature>
<dbReference type="Gene3D" id="3.20.20.70">
    <property type="entry name" value="Aldolase class I"/>
    <property type="match status" value="1"/>
</dbReference>
<comment type="caution">
    <text evidence="9">Lacks conserved residue(s) required for the propagation of feature annotation.</text>
</comment>
<evidence type="ECO:0000256" key="5">
    <source>
        <dbReference type="ARBA" id="ARBA00022977"/>
    </source>
</evidence>
<dbReference type="RefSeq" id="WP_338236735.1">
    <property type="nucleotide sequence ID" value="NZ_BQKE01000001.1"/>
</dbReference>
<evidence type="ECO:0000256" key="8">
    <source>
        <dbReference type="ARBA" id="ARBA00047883"/>
    </source>
</evidence>
<feature type="binding site" evidence="9">
    <location>
        <position position="166"/>
    </location>
    <ligand>
        <name>2-[(2R,5Z)-2-carboxy-4-methylthiazol-5(2H)-ylidene]ethyl phosphate</name>
        <dbReference type="ChEBI" id="CHEBI:62899"/>
    </ligand>
</feature>
<proteinExistence type="inferred from homology"/>
<dbReference type="CDD" id="cd00564">
    <property type="entry name" value="TMP_TenI"/>
    <property type="match status" value="1"/>
</dbReference>
<dbReference type="EC" id="2.5.1.3" evidence="9"/>
<dbReference type="EMBL" id="BQKE01000001">
    <property type="protein sequence ID" value="GJM61121.1"/>
    <property type="molecule type" value="Genomic_DNA"/>
</dbReference>
<dbReference type="GO" id="GO:0009229">
    <property type="term" value="P:thiamine diphosphate biosynthetic process"/>
    <property type="evidence" value="ECO:0007669"/>
    <property type="project" value="UniProtKB-UniRule"/>
</dbReference>
<dbReference type="HAMAP" id="MF_00097">
    <property type="entry name" value="TMP_synthase"/>
    <property type="match status" value="1"/>
</dbReference>
<dbReference type="InterPro" id="IPR022998">
    <property type="entry name" value="ThiamineP_synth_TenI"/>
</dbReference>
<evidence type="ECO:0000256" key="4">
    <source>
        <dbReference type="ARBA" id="ARBA00022842"/>
    </source>
</evidence>
<dbReference type="GO" id="GO:0005737">
    <property type="term" value="C:cytoplasm"/>
    <property type="evidence" value="ECO:0007669"/>
    <property type="project" value="TreeGrafter"/>
</dbReference>